<dbReference type="PANTHER" id="PTHR47926">
    <property type="entry name" value="PENTATRICOPEPTIDE REPEAT-CONTAINING PROTEIN"/>
    <property type="match status" value="1"/>
</dbReference>
<evidence type="ECO:0000313" key="3">
    <source>
        <dbReference type="EMBL" id="GAA0183525.1"/>
    </source>
</evidence>
<comment type="caution">
    <text evidence="3">The sequence shown here is derived from an EMBL/GenBank/DDBJ whole genome shotgun (WGS) entry which is preliminary data.</text>
</comment>
<evidence type="ECO:0000256" key="1">
    <source>
        <dbReference type="ARBA" id="ARBA00022737"/>
    </source>
</evidence>
<dbReference type="Pfam" id="PF01535">
    <property type="entry name" value="PPR"/>
    <property type="match status" value="3"/>
</dbReference>
<evidence type="ECO:0000313" key="4">
    <source>
        <dbReference type="Proteomes" id="UP001454036"/>
    </source>
</evidence>
<feature type="repeat" description="PPR" evidence="2">
    <location>
        <begin position="112"/>
        <end position="146"/>
    </location>
</feature>
<gene>
    <name evidence="3" type="ORF">LIER_30920</name>
</gene>
<sequence length="207" mass="22295">MSEVGSRPGKSHPATQISLPPKVPEGAYSFVPIQVGVAAVVVDQEFDVGNQIVKASFEDIDQLAEPQQEPEDAACSTLLVASEDMKTSANGGETDCIVLRIFSRVVHGLADNVFAMTSLVNLYAKCGMIDDAYKVFDRMPERDLVCWNTVISGFAQNGMPEMALELVVTLVFVLPACAALIDMYAKCGSVHSGRVVFDRMSSRSVVS</sequence>
<keyword evidence="1" id="KW-0677">Repeat</keyword>
<dbReference type="InterPro" id="IPR046960">
    <property type="entry name" value="PPR_At4g14850-like_plant"/>
</dbReference>
<dbReference type="PROSITE" id="PS51375">
    <property type="entry name" value="PPR"/>
    <property type="match status" value="1"/>
</dbReference>
<dbReference type="GO" id="GO:0003723">
    <property type="term" value="F:RNA binding"/>
    <property type="evidence" value="ECO:0007669"/>
    <property type="project" value="InterPro"/>
</dbReference>
<organism evidence="3 4">
    <name type="scientific">Lithospermum erythrorhizon</name>
    <name type="common">Purple gromwell</name>
    <name type="synonym">Lithospermum officinale var. erythrorhizon</name>
    <dbReference type="NCBI Taxonomy" id="34254"/>
    <lineage>
        <taxon>Eukaryota</taxon>
        <taxon>Viridiplantae</taxon>
        <taxon>Streptophyta</taxon>
        <taxon>Embryophyta</taxon>
        <taxon>Tracheophyta</taxon>
        <taxon>Spermatophyta</taxon>
        <taxon>Magnoliopsida</taxon>
        <taxon>eudicotyledons</taxon>
        <taxon>Gunneridae</taxon>
        <taxon>Pentapetalae</taxon>
        <taxon>asterids</taxon>
        <taxon>lamiids</taxon>
        <taxon>Boraginales</taxon>
        <taxon>Boraginaceae</taxon>
        <taxon>Boraginoideae</taxon>
        <taxon>Lithospermeae</taxon>
        <taxon>Lithospermum</taxon>
    </lineage>
</organism>
<dbReference type="NCBIfam" id="TIGR00756">
    <property type="entry name" value="PPR"/>
    <property type="match status" value="3"/>
</dbReference>
<dbReference type="Proteomes" id="UP001454036">
    <property type="component" value="Unassembled WGS sequence"/>
</dbReference>
<dbReference type="InterPro" id="IPR002885">
    <property type="entry name" value="PPR_rpt"/>
</dbReference>
<dbReference type="InterPro" id="IPR011990">
    <property type="entry name" value="TPR-like_helical_dom_sf"/>
</dbReference>
<reference evidence="3 4" key="1">
    <citation type="submission" date="2024-01" db="EMBL/GenBank/DDBJ databases">
        <title>The complete chloroplast genome sequence of Lithospermum erythrorhizon: insights into the phylogenetic relationship among Boraginaceae species and the maternal lineages of purple gromwells.</title>
        <authorList>
            <person name="Okada T."/>
            <person name="Watanabe K."/>
        </authorList>
    </citation>
    <scope>NUCLEOTIDE SEQUENCE [LARGE SCALE GENOMIC DNA]</scope>
</reference>
<keyword evidence="4" id="KW-1185">Reference proteome</keyword>
<dbReference type="AlphaFoldDB" id="A0AAV3RSH9"/>
<protein>
    <recommendedName>
        <fullName evidence="5">Pentatricopeptide repeat-containing protein</fullName>
    </recommendedName>
</protein>
<name>A0AAV3RSH9_LITER</name>
<accession>A0AAV3RSH9</accession>
<evidence type="ECO:0008006" key="5">
    <source>
        <dbReference type="Google" id="ProtNLM"/>
    </source>
</evidence>
<dbReference type="Gene3D" id="1.25.40.10">
    <property type="entry name" value="Tetratricopeptide repeat domain"/>
    <property type="match status" value="1"/>
</dbReference>
<dbReference type="GO" id="GO:0009451">
    <property type="term" value="P:RNA modification"/>
    <property type="evidence" value="ECO:0007669"/>
    <property type="project" value="InterPro"/>
</dbReference>
<evidence type="ECO:0000256" key="2">
    <source>
        <dbReference type="PROSITE-ProRule" id="PRU00708"/>
    </source>
</evidence>
<proteinExistence type="predicted"/>
<dbReference type="EMBL" id="BAABME010011281">
    <property type="protein sequence ID" value="GAA0183525.1"/>
    <property type="molecule type" value="Genomic_DNA"/>
</dbReference>
<dbReference type="PANTHER" id="PTHR47926:SF347">
    <property type="entry name" value="PENTATRICOPEPTIDE REPEAT-CONTAINING PROTEIN"/>
    <property type="match status" value="1"/>
</dbReference>